<gene>
    <name evidence="2" type="ORF">SAMN05444414_11835</name>
</gene>
<sequence length="126" mass="14686">MSNILHRLSDPNQRHKMGRRFEAFTDEVFQVIRWILLVGLASYLAQTYDPLIFDVTYWCLAALLFAYLASRFLLRPEIPFFANPTTRVQRRLQTLLNFMVCVVIFALVLWGVSALTEGIADYRRAL</sequence>
<organism evidence="2 3">
    <name type="scientific">Roseovarius marisflavi</name>
    <dbReference type="NCBI Taxonomy" id="1054996"/>
    <lineage>
        <taxon>Bacteria</taxon>
        <taxon>Pseudomonadati</taxon>
        <taxon>Pseudomonadota</taxon>
        <taxon>Alphaproteobacteria</taxon>
        <taxon>Rhodobacterales</taxon>
        <taxon>Roseobacteraceae</taxon>
        <taxon>Roseovarius</taxon>
    </lineage>
</organism>
<dbReference type="AlphaFoldDB" id="A0A1M7BGX9"/>
<keyword evidence="3" id="KW-1185">Reference proteome</keyword>
<dbReference type="Proteomes" id="UP000184191">
    <property type="component" value="Unassembled WGS sequence"/>
</dbReference>
<proteinExistence type="predicted"/>
<evidence type="ECO:0000256" key="1">
    <source>
        <dbReference type="SAM" id="Phobius"/>
    </source>
</evidence>
<feature type="transmembrane region" description="Helical" evidence="1">
    <location>
        <begin position="21"/>
        <end position="43"/>
    </location>
</feature>
<reference evidence="3" key="1">
    <citation type="submission" date="2016-11" db="EMBL/GenBank/DDBJ databases">
        <authorList>
            <person name="Varghese N."/>
            <person name="Submissions S."/>
        </authorList>
    </citation>
    <scope>NUCLEOTIDE SEQUENCE [LARGE SCALE GENOMIC DNA]</scope>
    <source>
        <strain evidence="3">DSM 29327</strain>
    </source>
</reference>
<accession>A0A1M7BGX9</accession>
<dbReference type="RefSeq" id="WP_073199184.1">
    <property type="nucleotide sequence ID" value="NZ_FRBN01000018.1"/>
</dbReference>
<feature type="transmembrane region" description="Helical" evidence="1">
    <location>
        <begin position="95"/>
        <end position="116"/>
    </location>
</feature>
<feature type="transmembrane region" description="Helical" evidence="1">
    <location>
        <begin position="55"/>
        <end position="74"/>
    </location>
</feature>
<name>A0A1M7BGX9_9RHOB</name>
<dbReference type="EMBL" id="FRBN01000018">
    <property type="protein sequence ID" value="SHL54204.1"/>
    <property type="molecule type" value="Genomic_DNA"/>
</dbReference>
<protein>
    <submittedName>
        <fullName evidence="2">Uncharacterized protein</fullName>
    </submittedName>
</protein>
<evidence type="ECO:0000313" key="3">
    <source>
        <dbReference type="Proteomes" id="UP000184191"/>
    </source>
</evidence>
<keyword evidence="1" id="KW-1133">Transmembrane helix</keyword>
<keyword evidence="1" id="KW-0472">Membrane</keyword>
<dbReference type="OrthoDB" id="7743161at2"/>
<dbReference type="STRING" id="1054996.SAMN05444414_11835"/>
<evidence type="ECO:0000313" key="2">
    <source>
        <dbReference type="EMBL" id="SHL54204.1"/>
    </source>
</evidence>
<keyword evidence="1" id="KW-0812">Transmembrane</keyword>